<organism evidence="1">
    <name type="scientific">Siphoviridae sp. ctJ3t72</name>
    <dbReference type="NCBI Taxonomy" id="2826240"/>
    <lineage>
        <taxon>Viruses</taxon>
        <taxon>Duplodnaviria</taxon>
        <taxon>Heunggongvirae</taxon>
        <taxon>Uroviricota</taxon>
        <taxon>Caudoviricetes</taxon>
    </lineage>
</organism>
<reference evidence="1" key="1">
    <citation type="journal article" date="2021" name="Proc. Natl. Acad. Sci. U.S.A.">
        <title>A Catalog of Tens of Thousands of Viruses from Human Metagenomes Reveals Hidden Associations with Chronic Diseases.</title>
        <authorList>
            <person name="Tisza M.J."/>
            <person name="Buck C.B."/>
        </authorList>
    </citation>
    <scope>NUCLEOTIDE SEQUENCE</scope>
    <source>
        <strain evidence="1">CtJ3t72</strain>
    </source>
</reference>
<proteinExistence type="predicted"/>
<dbReference type="EMBL" id="BK015698">
    <property type="protein sequence ID" value="DAE20601.1"/>
    <property type="molecule type" value="Genomic_DNA"/>
</dbReference>
<protein>
    <recommendedName>
        <fullName evidence="2">DinB family protein</fullName>
    </recommendedName>
</protein>
<accession>A0A8S5QP58</accession>
<evidence type="ECO:0000313" key="1">
    <source>
        <dbReference type="EMBL" id="DAE20601.1"/>
    </source>
</evidence>
<name>A0A8S5QP58_9CAUD</name>
<evidence type="ECO:0008006" key="2">
    <source>
        <dbReference type="Google" id="ProtNLM"/>
    </source>
</evidence>
<sequence length="81" mass="9649">MSRYFHNLAVSIDQLANTLLAGYPDETLSARSWRCRDKKRWTIMVKVINFLAHNSRHCEQAFAKEIDLPEDVYKKSWDKKY</sequence>